<organism evidence="1 2">
    <name type="scientific">Ajellomyces capsulatus</name>
    <name type="common">Darling's disease fungus</name>
    <name type="synonym">Histoplasma capsulatum</name>
    <dbReference type="NCBI Taxonomy" id="5037"/>
    <lineage>
        <taxon>Eukaryota</taxon>
        <taxon>Fungi</taxon>
        <taxon>Dikarya</taxon>
        <taxon>Ascomycota</taxon>
        <taxon>Pezizomycotina</taxon>
        <taxon>Eurotiomycetes</taxon>
        <taxon>Eurotiomycetidae</taxon>
        <taxon>Onygenales</taxon>
        <taxon>Ajellomycetaceae</taxon>
        <taxon>Histoplasma</taxon>
    </lineage>
</organism>
<accession>A0A8A1MCH5</accession>
<dbReference type="Proteomes" id="UP000663671">
    <property type="component" value="Chromosome 1"/>
</dbReference>
<name>A0A8A1MCH5_AJECA</name>
<dbReference type="AlphaFoldDB" id="A0A8A1MCH5"/>
<evidence type="ECO:0000313" key="2">
    <source>
        <dbReference type="Proteomes" id="UP000663671"/>
    </source>
</evidence>
<dbReference type="OrthoDB" id="10003767at2759"/>
<reference evidence="1" key="1">
    <citation type="submission" date="2021-01" db="EMBL/GenBank/DDBJ databases">
        <title>Chromosome-level genome assembly of a human fungal pathogen reveals clustering of transcriptionally co-regulated genes.</title>
        <authorList>
            <person name="Voorhies M."/>
            <person name="Cohen S."/>
            <person name="Shea T.P."/>
            <person name="Petrus S."/>
            <person name="Munoz J.F."/>
            <person name="Poplawski S."/>
            <person name="Goldman W.E."/>
            <person name="Michael T."/>
            <person name="Cuomo C.A."/>
            <person name="Sil A."/>
            <person name="Beyhan S."/>
        </authorList>
    </citation>
    <scope>NUCLEOTIDE SEQUENCE</scope>
    <source>
        <strain evidence="1">WU24</strain>
    </source>
</reference>
<evidence type="ECO:0000313" key="1">
    <source>
        <dbReference type="EMBL" id="QSS64288.1"/>
    </source>
</evidence>
<protein>
    <submittedName>
        <fullName evidence="1">Uncharacterized protein</fullName>
    </submittedName>
</protein>
<sequence>MDVRALEEYQHRVIQGDREGSDSDDEAILIYCASVRKASADFLEKPEVPIEPITIASLLFGSYHVLFPIKFGDGLPCMWNSRAFQTHQPHPPFGLKLSKSMRLILCETSVPLPDVLAFDATLDNELGCPSILHMRFVDHHQSMLERQGNDEEDESALYFEAGPFQDAAPCYLLAINRAKERKQPLHKAMCARSEDMEQDIEPDTLWEDSSDTLAFHRKEHNEFIQCHLPLPKNSVSSSSPLHASSATQKSLFVENLLIAAENLCVHTFEILEKCIEKIVELAQRDSNRPGVEVKKGDNKI</sequence>
<dbReference type="VEuPathDB" id="FungiDB:I7I51_01353"/>
<dbReference type="EMBL" id="CP069114">
    <property type="protein sequence ID" value="QSS64288.1"/>
    <property type="molecule type" value="Genomic_DNA"/>
</dbReference>
<gene>
    <name evidence="1" type="ORF">I7I51_01353</name>
</gene>
<proteinExistence type="predicted"/>